<proteinExistence type="predicted"/>
<accession>A0ABV4SWR8</accession>
<dbReference type="EMBL" id="JBGOSP010000042">
    <property type="protein sequence ID" value="MFA3842666.1"/>
    <property type="molecule type" value="Genomic_DNA"/>
</dbReference>
<reference evidence="2 3" key="1">
    <citation type="submission" date="2024-08" db="EMBL/GenBank/DDBJ databases">
        <title>Genome sequence of Streptomyces aureus CACIA-1.46HGO.</title>
        <authorList>
            <person name="Evangelista-Martinez Z."/>
        </authorList>
    </citation>
    <scope>NUCLEOTIDE SEQUENCE [LARGE SCALE GENOMIC DNA]</scope>
    <source>
        <strain evidence="2 3">CACIA-1.46HGO</strain>
    </source>
</reference>
<evidence type="ECO:0000256" key="1">
    <source>
        <dbReference type="SAM" id="MobiDB-lite"/>
    </source>
</evidence>
<comment type="caution">
    <text evidence="2">The sequence shown here is derived from an EMBL/GenBank/DDBJ whole genome shotgun (WGS) entry which is preliminary data.</text>
</comment>
<keyword evidence="3" id="KW-1185">Reference proteome</keyword>
<dbReference type="RefSeq" id="WP_372566589.1">
    <property type="nucleotide sequence ID" value="NZ_JBGOSP010000042.1"/>
</dbReference>
<name>A0ABV4SWR8_9ACTN</name>
<evidence type="ECO:0000313" key="2">
    <source>
        <dbReference type="EMBL" id="MFA3842666.1"/>
    </source>
</evidence>
<evidence type="ECO:0000313" key="3">
    <source>
        <dbReference type="Proteomes" id="UP001571476"/>
    </source>
</evidence>
<gene>
    <name evidence="2" type="ORF">ACEG43_42000</name>
</gene>
<feature type="region of interest" description="Disordered" evidence="1">
    <location>
        <begin position="13"/>
        <end position="45"/>
    </location>
</feature>
<protein>
    <submittedName>
        <fullName evidence="2">Uncharacterized protein</fullName>
    </submittedName>
</protein>
<sequence>MLSAVLTMTVGGCATEKGTRPTARQSGKADSGPWRPVGHTGNPGNLNGVVATGALDAWAVGDENNEPVVMRWRGGTWTGVEVPGQLGLNSLRVVAASGPGDVWVFGAAGLTGGKESRAARWNGSQWTLAWREPNSLVDAATVAGPGDVWVAARRRGGDGTCRSLLRHHTAAGWSAVALPSVVCVHAMHALSPRDVWAVGEGRGRPVTLHWDGRRWRTVPLPPAVAGPTGELRGLAAQSPTQLWAVGRTGRMGGVVGPVAVRWDGHRWVSVVGSGVSGKFVNAAADGQGGVFVSAFSASGDDLVFHYDGRNWSSEHVAADHSITGLAGIPGTSQVIAVGVCCEGYDEDTSGKIWMRR</sequence>
<organism evidence="2 3">
    <name type="scientific">Streptomyces aureus</name>
    <dbReference type="NCBI Taxonomy" id="193461"/>
    <lineage>
        <taxon>Bacteria</taxon>
        <taxon>Bacillati</taxon>
        <taxon>Actinomycetota</taxon>
        <taxon>Actinomycetes</taxon>
        <taxon>Kitasatosporales</taxon>
        <taxon>Streptomycetaceae</taxon>
        <taxon>Streptomyces</taxon>
    </lineage>
</organism>
<dbReference type="SUPFAM" id="SSF89372">
    <property type="entry name" value="Fucose-specific lectin"/>
    <property type="match status" value="1"/>
</dbReference>
<dbReference type="Proteomes" id="UP001571476">
    <property type="component" value="Unassembled WGS sequence"/>
</dbReference>